<evidence type="ECO:0000313" key="3">
    <source>
        <dbReference type="Proteomes" id="UP000824071"/>
    </source>
</evidence>
<evidence type="ECO:0000256" key="1">
    <source>
        <dbReference type="SAM" id="Phobius"/>
    </source>
</evidence>
<feature type="transmembrane region" description="Helical" evidence="1">
    <location>
        <begin position="56"/>
        <end position="82"/>
    </location>
</feature>
<keyword evidence="1" id="KW-0472">Membrane</keyword>
<sequence length="88" mass="9641">MQALFPELRKFFQSFSPLPRRVLHAGMPFVLGFFAAALAGRLLMGQCGDYDKMARITAELFLCGKELLGAVGVGALVLQLFLSAERYG</sequence>
<name>A0A9D1IGF5_9FIRM</name>
<reference evidence="2" key="1">
    <citation type="submission" date="2020-10" db="EMBL/GenBank/DDBJ databases">
        <authorList>
            <person name="Gilroy R."/>
        </authorList>
    </citation>
    <scope>NUCLEOTIDE SEQUENCE</scope>
    <source>
        <strain evidence="2">ChiGjej1B1-19959</strain>
    </source>
</reference>
<reference evidence="2" key="2">
    <citation type="journal article" date="2021" name="PeerJ">
        <title>Extensive microbial diversity within the chicken gut microbiome revealed by metagenomics and culture.</title>
        <authorList>
            <person name="Gilroy R."/>
            <person name="Ravi A."/>
            <person name="Getino M."/>
            <person name="Pursley I."/>
            <person name="Horton D.L."/>
            <person name="Alikhan N.F."/>
            <person name="Baker D."/>
            <person name="Gharbi K."/>
            <person name="Hall N."/>
            <person name="Watson M."/>
            <person name="Adriaenssens E.M."/>
            <person name="Foster-Nyarko E."/>
            <person name="Jarju S."/>
            <person name="Secka A."/>
            <person name="Antonio M."/>
            <person name="Oren A."/>
            <person name="Chaudhuri R.R."/>
            <person name="La Ragione R."/>
            <person name="Hildebrand F."/>
            <person name="Pallen M.J."/>
        </authorList>
    </citation>
    <scope>NUCLEOTIDE SEQUENCE</scope>
    <source>
        <strain evidence="2">ChiGjej1B1-19959</strain>
    </source>
</reference>
<feature type="transmembrane region" description="Helical" evidence="1">
    <location>
        <begin position="22"/>
        <end position="44"/>
    </location>
</feature>
<comment type="caution">
    <text evidence="2">The sequence shown here is derived from an EMBL/GenBank/DDBJ whole genome shotgun (WGS) entry which is preliminary data.</text>
</comment>
<proteinExistence type="predicted"/>
<keyword evidence="1" id="KW-1133">Transmembrane helix</keyword>
<dbReference type="EMBL" id="DVMW01000037">
    <property type="protein sequence ID" value="HIU36261.1"/>
    <property type="molecule type" value="Genomic_DNA"/>
</dbReference>
<evidence type="ECO:0000313" key="2">
    <source>
        <dbReference type="EMBL" id="HIU36261.1"/>
    </source>
</evidence>
<gene>
    <name evidence="2" type="ORF">IAC53_06650</name>
</gene>
<keyword evidence="1" id="KW-0812">Transmembrane</keyword>
<organism evidence="2 3">
    <name type="scientific">Candidatus Fimenecus excrementigallinarum</name>
    <dbReference type="NCBI Taxonomy" id="2840816"/>
    <lineage>
        <taxon>Bacteria</taxon>
        <taxon>Bacillati</taxon>
        <taxon>Bacillota</taxon>
        <taxon>Clostridia</taxon>
        <taxon>Candidatus Fimenecus</taxon>
    </lineage>
</organism>
<accession>A0A9D1IGF5</accession>
<dbReference type="AlphaFoldDB" id="A0A9D1IGF5"/>
<dbReference type="Proteomes" id="UP000824071">
    <property type="component" value="Unassembled WGS sequence"/>
</dbReference>
<protein>
    <submittedName>
        <fullName evidence="2">Uncharacterized protein</fullName>
    </submittedName>
</protein>